<dbReference type="RefSeq" id="WP_377051801.1">
    <property type="nucleotide sequence ID" value="NZ_JBHLVZ010000041.1"/>
</dbReference>
<evidence type="ECO:0000313" key="3">
    <source>
        <dbReference type="Proteomes" id="UP001589789"/>
    </source>
</evidence>
<dbReference type="PIRSF" id="PIRSF017082">
    <property type="entry name" value="YflP"/>
    <property type="match status" value="1"/>
</dbReference>
<dbReference type="PANTHER" id="PTHR42928:SF5">
    <property type="entry name" value="BLR1237 PROTEIN"/>
    <property type="match status" value="1"/>
</dbReference>
<dbReference type="Gene3D" id="3.40.190.10">
    <property type="entry name" value="Periplasmic binding protein-like II"/>
    <property type="match status" value="1"/>
</dbReference>
<reference evidence="2 3" key="1">
    <citation type="submission" date="2024-09" db="EMBL/GenBank/DDBJ databases">
        <authorList>
            <person name="Sun Q."/>
            <person name="Mori K."/>
        </authorList>
    </citation>
    <scope>NUCLEOTIDE SEQUENCE [LARGE SCALE GENOMIC DNA]</scope>
    <source>
        <strain evidence="2 3">CCM 7468</strain>
    </source>
</reference>
<protein>
    <submittedName>
        <fullName evidence="2">Bug family tripartite tricarboxylate transporter substrate binding protein</fullName>
    </submittedName>
</protein>
<comment type="similarity">
    <text evidence="1">Belongs to the UPF0065 (bug) family.</text>
</comment>
<evidence type="ECO:0000256" key="1">
    <source>
        <dbReference type="ARBA" id="ARBA00006987"/>
    </source>
</evidence>
<sequence>MRPTRRQCRAAPDALPAKGLWPRTVSLRIVSEILGRKPMRTTRRSTLTAAFAAPFALPAAAQQTWPNRPVRVIVPWPPGGSTDVLCRLLCEQMQQRLGQTFVLENRPGAGGNIGADALAKAAADGYSMAPLTLGAWHINQFLYGNLPYNPQRDFQPISMHWELPNVLVVSAQHNPANNFQEFVAWAKARPGGISYGSPGVGTTAHLSGALFTSRLGLEGTHVPFRGAAQIIPAMLSGDLTCAMDNLASYVPVIQEGRMKAFVITGAERWPTLPEVPIMAEGGVPDFVVTSWCAMAFPAGVPAPIIERAAATMREIGQDAAVQERFLRAGAKCVWSTPSDVLARVERERPTWREVVRISGARLD</sequence>
<comment type="caution">
    <text evidence="2">The sequence shown here is derived from an EMBL/GenBank/DDBJ whole genome shotgun (WGS) entry which is preliminary data.</text>
</comment>
<dbReference type="InterPro" id="IPR042100">
    <property type="entry name" value="Bug_dom1"/>
</dbReference>
<dbReference type="EMBL" id="JBHLVZ010000041">
    <property type="protein sequence ID" value="MFC0386889.1"/>
    <property type="molecule type" value="Genomic_DNA"/>
</dbReference>
<dbReference type="SUPFAM" id="SSF53850">
    <property type="entry name" value="Periplasmic binding protein-like II"/>
    <property type="match status" value="1"/>
</dbReference>
<keyword evidence="3" id="KW-1185">Reference proteome</keyword>
<dbReference type="Gene3D" id="3.40.190.150">
    <property type="entry name" value="Bordetella uptake gene, domain 1"/>
    <property type="match status" value="1"/>
</dbReference>
<name>A0ABV6ITE8_9PROT</name>
<dbReference type="Pfam" id="PF03401">
    <property type="entry name" value="TctC"/>
    <property type="match status" value="1"/>
</dbReference>
<gene>
    <name evidence="2" type="ORF">ACFFIC_15230</name>
</gene>
<dbReference type="InterPro" id="IPR005064">
    <property type="entry name" value="BUG"/>
</dbReference>
<dbReference type="Proteomes" id="UP001589789">
    <property type="component" value="Unassembled WGS sequence"/>
</dbReference>
<proteinExistence type="inferred from homology"/>
<evidence type="ECO:0000313" key="2">
    <source>
        <dbReference type="EMBL" id="MFC0386889.1"/>
    </source>
</evidence>
<dbReference type="PANTHER" id="PTHR42928">
    <property type="entry name" value="TRICARBOXYLATE-BINDING PROTEIN"/>
    <property type="match status" value="1"/>
</dbReference>
<accession>A0ABV6ITE8</accession>
<organism evidence="2 3">
    <name type="scientific">Muricoccus vinaceus</name>
    <dbReference type="NCBI Taxonomy" id="424704"/>
    <lineage>
        <taxon>Bacteria</taxon>
        <taxon>Pseudomonadati</taxon>
        <taxon>Pseudomonadota</taxon>
        <taxon>Alphaproteobacteria</taxon>
        <taxon>Acetobacterales</taxon>
        <taxon>Roseomonadaceae</taxon>
        <taxon>Muricoccus</taxon>
    </lineage>
</organism>